<organism evidence="1 2">
    <name type="scientific">Brachionus plicatilis</name>
    <name type="common">Marine rotifer</name>
    <name type="synonym">Brachionus muelleri</name>
    <dbReference type="NCBI Taxonomy" id="10195"/>
    <lineage>
        <taxon>Eukaryota</taxon>
        <taxon>Metazoa</taxon>
        <taxon>Spiralia</taxon>
        <taxon>Gnathifera</taxon>
        <taxon>Rotifera</taxon>
        <taxon>Eurotatoria</taxon>
        <taxon>Monogononta</taxon>
        <taxon>Pseudotrocha</taxon>
        <taxon>Ploima</taxon>
        <taxon>Brachionidae</taxon>
        <taxon>Brachionus</taxon>
    </lineage>
</organism>
<dbReference type="AlphaFoldDB" id="A0A3M7SV10"/>
<dbReference type="Proteomes" id="UP000276133">
    <property type="component" value="Unassembled WGS sequence"/>
</dbReference>
<evidence type="ECO:0000313" key="1">
    <source>
        <dbReference type="EMBL" id="RNA39525.1"/>
    </source>
</evidence>
<accession>A0A3M7SV10</accession>
<comment type="caution">
    <text evidence="1">The sequence shown here is derived from an EMBL/GenBank/DDBJ whole genome shotgun (WGS) entry which is preliminary data.</text>
</comment>
<gene>
    <name evidence="1" type="ORF">BpHYR1_014349</name>
</gene>
<dbReference type="EMBL" id="REGN01000742">
    <property type="protein sequence ID" value="RNA39525.1"/>
    <property type="molecule type" value="Genomic_DNA"/>
</dbReference>
<evidence type="ECO:0000313" key="2">
    <source>
        <dbReference type="Proteomes" id="UP000276133"/>
    </source>
</evidence>
<reference evidence="1 2" key="1">
    <citation type="journal article" date="2018" name="Sci. Rep.">
        <title>Genomic signatures of local adaptation to the degree of environmental predictability in rotifers.</title>
        <authorList>
            <person name="Franch-Gras L."/>
            <person name="Hahn C."/>
            <person name="Garcia-Roger E.M."/>
            <person name="Carmona M.J."/>
            <person name="Serra M."/>
            <person name="Gomez A."/>
        </authorList>
    </citation>
    <scope>NUCLEOTIDE SEQUENCE [LARGE SCALE GENOMIC DNA]</scope>
    <source>
        <strain evidence="1">HYR1</strain>
    </source>
</reference>
<name>A0A3M7SV10_BRAPC</name>
<sequence length="166" mass="19059">MTCLVTVKQLKFKEESSRIFFDGLSSIILYFWLLIDLKFSSENEPKFWLKITCEFCAIREGVTLFAGALLCFFASETTSGFSWGTRFPGLTLKKYLLSGHFRENFFENKANLLGVMSLINFKIYLKTVKEKAVFYKEMTLAPVESSEEAKLASKKALSKHSNPRLF</sequence>
<proteinExistence type="predicted"/>
<keyword evidence="2" id="KW-1185">Reference proteome</keyword>
<protein>
    <submittedName>
        <fullName evidence="1">Uncharacterized protein</fullName>
    </submittedName>
</protein>